<dbReference type="GO" id="GO:0009867">
    <property type="term" value="P:jasmonic acid mediated signaling pathway"/>
    <property type="evidence" value="ECO:0007669"/>
    <property type="project" value="UniProtKB-ARBA"/>
</dbReference>
<dbReference type="AlphaFoldDB" id="A0AAV7EIY2"/>
<reference evidence="5 6" key="1">
    <citation type="submission" date="2021-07" db="EMBL/GenBank/DDBJ databases">
        <title>The Aristolochia fimbriata genome: insights into angiosperm evolution, floral development and chemical biosynthesis.</title>
        <authorList>
            <person name="Jiao Y."/>
        </authorList>
    </citation>
    <scope>NUCLEOTIDE SEQUENCE [LARGE SCALE GENOMIC DNA]</scope>
    <source>
        <strain evidence="5">IBCAS-2021</strain>
        <tissue evidence="5">Leaf</tissue>
    </source>
</reference>
<dbReference type="InterPro" id="IPR016897">
    <property type="entry name" value="SKP1"/>
</dbReference>
<comment type="caution">
    <text evidence="5">The sequence shown here is derived from an EMBL/GenBank/DDBJ whole genome shotgun (WGS) entry which is preliminary data.</text>
</comment>
<dbReference type="Gene3D" id="3.30.710.10">
    <property type="entry name" value="Potassium Channel Kv1.1, Chain A"/>
    <property type="match status" value="1"/>
</dbReference>
<keyword evidence="6" id="KW-1185">Reference proteome</keyword>
<dbReference type="InterPro" id="IPR036296">
    <property type="entry name" value="SKP1-like_dim_sf"/>
</dbReference>
<accession>A0AAV7EIY2</accession>
<dbReference type="InterPro" id="IPR011333">
    <property type="entry name" value="SKP1/BTB/POZ_sf"/>
</dbReference>
<comment type="similarity">
    <text evidence="2">Belongs to the SKP1 family.</text>
</comment>
<evidence type="ECO:0000256" key="2">
    <source>
        <dbReference type="ARBA" id="ARBA00009993"/>
    </source>
</evidence>
<dbReference type="GO" id="GO:0006511">
    <property type="term" value="P:ubiquitin-dependent protein catabolic process"/>
    <property type="evidence" value="ECO:0007669"/>
    <property type="project" value="InterPro"/>
</dbReference>
<feature type="domain" description="SKP1 component POZ" evidence="4">
    <location>
        <begin position="4"/>
        <end position="61"/>
    </location>
</feature>
<dbReference type="PANTHER" id="PTHR11165">
    <property type="entry name" value="SKP1"/>
    <property type="match status" value="1"/>
</dbReference>
<dbReference type="InterPro" id="IPR016073">
    <property type="entry name" value="Skp1_comp_POZ"/>
</dbReference>
<protein>
    <recommendedName>
        <fullName evidence="4">SKP1 component POZ domain-containing protein</fullName>
    </recommendedName>
</protein>
<comment type="pathway">
    <text evidence="1">Protein modification; protein ubiquitination.</text>
</comment>
<evidence type="ECO:0000313" key="5">
    <source>
        <dbReference type="EMBL" id="KAG9447806.1"/>
    </source>
</evidence>
<evidence type="ECO:0000256" key="3">
    <source>
        <dbReference type="ARBA" id="ARBA00022786"/>
    </source>
</evidence>
<dbReference type="EMBL" id="JAINDJ010000005">
    <property type="protein sequence ID" value="KAG9447806.1"/>
    <property type="molecule type" value="Genomic_DNA"/>
</dbReference>
<dbReference type="SMART" id="SM00512">
    <property type="entry name" value="Skp1"/>
    <property type="match status" value="1"/>
</dbReference>
<name>A0AAV7EIY2_ARIFI</name>
<dbReference type="Pfam" id="PF03931">
    <property type="entry name" value="Skp1_POZ"/>
    <property type="match status" value="1"/>
</dbReference>
<proteinExistence type="inferred from homology"/>
<dbReference type="SUPFAM" id="SSF54695">
    <property type="entry name" value="POZ domain"/>
    <property type="match status" value="1"/>
</dbReference>
<dbReference type="Proteomes" id="UP000825729">
    <property type="component" value="Unassembled WGS sequence"/>
</dbReference>
<keyword evidence="3" id="KW-0833">Ubl conjugation pathway</keyword>
<evidence type="ECO:0000259" key="4">
    <source>
        <dbReference type="Pfam" id="PF03931"/>
    </source>
</evidence>
<dbReference type="InterPro" id="IPR001232">
    <property type="entry name" value="SKP1-like"/>
</dbReference>
<dbReference type="SUPFAM" id="SSF81382">
    <property type="entry name" value="Skp1 dimerisation domain-like"/>
    <property type="match status" value="1"/>
</dbReference>
<sequence length="144" mass="15777">MSNVKLRSSNGEDFLVRKAAALQYSEKIKAVIANLPATLDVVPLVTVTSHVLQKVTDYCNTKSAMGGEGAEKESGWEARFVQDMDLLSLYDLAVAATDLGIPDLFDLAYESLGERVRSAEELGVSYKVQDDVFFHSNCPSEILE</sequence>
<evidence type="ECO:0000313" key="6">
    <source>
        <dbReference type="Proteomes" id="UP000825729"/>
    </source>
</evidence>
<evidence type="ECO:0000256" key="1">
    <source>
        <dbReference type="ARBA" id="ARBA00004906"/>
    </source>
</evidence>
<gene>
    <name evidence="5" type="ORF">H6P81_013934</name>
</gene>
<organism evidence="5 6">
    <name type="scientific">Aristolochia fimbriata</name>
    <name type="common">White veined hardy Dutchman's pipe vine</name>
    <dbReference type="NCBI Taxonomy" id="158543"/>
    <lineage>
        <taxon>Eukaryota</taxon>
        <taxon>Viridiplantae</taxon>
        <taxon>Streptophyta</taxon>
        <taxon>Embryophyta</taxon>
        <taxon>Tracheophyta</taxon>
        <taxon>Spermatophyta</taxon>
        <taxon>Magnoliopsida</taxon>
        <taxon>Magnoliidae</taxon>
        <taxon>Piperales</taxon>
        <taxon>Aristolochiaceae</taxon>
        <taxon>Aristolochia</taxon>
    </lineage>
</organism>